<dbReference type="Gene3D" id="3.30.40.10">
    <property type="entry name" value="Zinc/RING finger domain, C3HC4 (zinc finger)"/>
    <property type="match status" value="1"/>
</dbReference>
<dbReference type="EMBL" id="VDLU01000002">
    <property type="protein sequence ID" value="TNJ28883.1"/>
    <property type="molecule type" value="Genomic_DNA"/>
</dbReference>
<dbReference type="PANTHER" id="PTHR22763:SF162">
    <property type="entry name" value="TRANSMEMBRANE E3 UBIQUITIN-PROTEIN LIGASE 1"/>
    <property type="match status" value="1"/>
</dbReference>
<feature type="transmembrane region" description="Helical" evidence="5">
    <location>
        <begin position="481"/>
        <end position="501"/>
    </location>
</feature>
<evidence type="ECO:0000256" key="1">
    <source>
        <dbReference type="ARBA" id="ARBA00022723"/>
    </source>
</evidence>
<dbReference type="SUPFAM" id="SSF57850">
    <property type="entry name" value="RING/U-box"/>
    <property type="match status" value="1"/>
</dbReference>
<keyword evidence="9" id="KW-1185">Reference proteome</keyword>
<evidence type="ECO:0000259" key="7">
    <source>
        <dbReference type="PROSITE" id="PS50089"/>
    </source>
</evidence>
<keyword evidence="1" id="KW-0479">Metal-binding</keyword>
<keyword evidence="3" id="KW-0862">Zinc</keyword>
<proteinExistence type="predicted"/>
<name>A0A4Z1T4F8_GIAMU</name>
<feature type="transmembrane region" description="Helical" evidence="5">
    <location>
        <begin position="387"/>
        <end position="407"/>
    </location>
</feature>
<dbReference type="Pfam" id="PF13639">
    <property type="entry name" value="zf-RING_2"/>
    <property type="match status" value="1"/>
</dbReference>
<feature type="transmembrane region" description="Helical" evidence="5">
    <location>
        <begin position="450"/>
        <end position="469"/>
    </location>
</feature>
<dbReference type="InterPro" id="IPR001841">
    <property type="entry name" value="Znf_RING"/>
</dbReference>
<dbReference type="AlphaFoldDB" id="A0A4Z1T4F8"/>
<dbReference type="OrthoDB" id="290834at2759"/>
<feature type="signal peptide" evidence="6">
    <location>
        <begin position="1"/>
        <end position="21"/>
    </location>
</feature>
<feature type="transmembrane region" description="Helical" evidence="5">
    <location>
        <begin position="419"/>
        <end position="444"/>
    </location>
</feature>
<feature type="transmembrane region" description="Helical" evidence="5">
    <location>
        <begin position="322"/>
        <end position="344"/>
    </location>
</feature>
<dbReference type="GO" id="GO:0012505">
    <property type="term" value="C:endomembrane system"/>
    <property type="evidence" value="ECO:0007669"/>
    <property type="project" value="TreeGrafter"/>
</dbReference>
<feature type="domain" description="RING-type" evidence="7">
    <location>
        <begin position="710"/>
        <end position="795"/>
    </location>
</feature>
<keyword evidence="5" id="KW-0472">Membrane</keyword>
<keyword evidence="5" id="KW-1133">Transmembrane helix</keyword>
<keyword evidence="5" id="KW-0812">Transmembrane</keyword>
<dbReference type="GO" id="GO:0043161">
    <property type="term" value="P:proteasome-mediated ubiquitin-dependent protein catabolic process"/>
    <property type="evidence" value="ECO:0007669"/>
    <property type="project" value="TreeGrafter"/>
</dbReference>
<evidence type="ECO:0000313" key="8">
    <source>
        <dbReference type="EMBL" id="TNJ28883.1"/>
    </source>
</evidence>
<evidence type="ECO:0000256" key="5">
    <source>
        <dbReference type="SAM" id="Phobius"/>
    </source>
</evidence>
<dbReference type="PROSITE" id="PS50089">
    <property type="entry name" value="ZF_RING_2"/>
    <property type="match status" value="1"/>
</dbReference>
<gene>
    <name evidence="8" type="ORF">GMRT_15302</name>
</gene>
<evidence type="ECO:0000256" key="2">
    <source>
        <dbReference type="ARBA" id="ARBA00022771"/>
    </source>
</evidence>
<organism evidence="8 9">
    <name type="scientific">Giardia muris</name>
    <dbReference type="NCBI Taxonomy" id="5742"/>
    <lineage>
        <taxon>Eukaryota</taxon>
        <taxon>Metamonada</taxon>
        <taxon>Diplomonadida</taxon>
        <taxon>Hexamitidae</taxon>
        <taxon>Giardiinae</taxon>
        <taxon>Giardia</taxon>
    </lineage>
</organism>
<dbReference type="SMART" id="SM00184">
    <property type="entry name" value="RING"/>
    <property type="match status" value="1"/>
</dbReference>
<reference evidence="8 9" key="1">
    <citation type="submission" date="2019-05" db="EMBL/GenBank/DDBJ databases">
        <title>The compact genome of Giardia muris reveals important steps in the evolution of intestinal protozoan parasites.</title>
        <authorList>
            <person name="Xu F."/>
            <person name="Jimenez-Gonzalez A."/>
            <person name="Einarsson E."/>
            <person name="Astvaldsson A."/>
            <person name="Peirasmaki D."/>
            <person name="Eckmann L."/>
            <person name="Andersson J.O."/>
            <person name="Svard S.G."/>
            <person name="Jerlstrom-Hultqvist J."/>
        </authorList>
    </citation>
    <scope>NUCLEOTIDE SEQUENCE [LARGE SCALE GENOMIC DNA]</scope>
    <source>
        <strain evidence="8 9">Roberts-Thomson</strain>
    </source>
</reference>
<dbReference type="PANTHER" id="PTHR22763">
    <property type="entry name" value="RING ZINC FINGER PROTEIN"/>
    <property type="match status" value="1"/>
</dbReference>
<feature type="chain" id="PRO_5021466767" evidence="6">
    <location>
        <begin position="22"/>
        <end position="802"/>
    </location>
</feature>
<dbReference type="GO" id="GO:0008270">
    <property type="term" value="F:zinc ion binding"/>
    <property type="evidence" value="ECO:0007669"/>
    <property type="project" value="UniProtKB-KW"/>
</dbReference>
<comment type="caution">
    <text evidence="8">The sequence shown here is derived from an EMBL/GenBank/DDBJ whole genome shotgun (WGS) entry which is preliminary data.</text>
</comment>
<evidence type="ECO:0000256" key="3">
    <source>
        <dbReference type="ARBA" id="ARBA00022833"/>
    </source>
</evidence>
<evidence type="ECO:0000256" key="6">
    <source>
        <dbReference type="SAM" id="SignalP"/>
    </source>
</evidence>
<dbReference type="InterPro" id="IPR050731">
    <property type="entry name" value="HRD1_E3_ubiq-ligases"/>
</dbReference>
<sequence length="802" mass="90385">MNVFILSNVCSFLVLFQGALGRRERGEGVDVPDPPLLPSYPDITNGSITQLFNGTWFSSCSSSPSACLKILKLQRARESGHGVMYILDESFTLDFLQQLNINSTQASSSSSSPPEVVLPNRLFRNITLNYQLWDGQFESDKFTIIDTKGFYSPITRRGLTYGTVRIPFKSRATTFSSEDLERIQTYLEDPTATFPSTNITMFDSSAIEDVEAGSIALQDCHFTFYFTLDYISRPYTKEFRYPPDIDTSSQARDYFVTITLDGKELNTSDPYQIKDYEAMTGVRIDSVMVPQALVWVFSPNCAVNMTSELIVYNNAAQLKMSMVVASFVIFMCIFNLFVGILQIVKTSAPGYRGRLSALTLYLTSGTTMTIGIAFVLLASTLPEVQSLLLFTYVVILILGTVIHMYMVSRHFVQGMMNRAVRASVCFLFFYLLTNVFIGVLPIAFGVLLPYWANLLVVIPLLLAWMPQIIMRCVKRSNRPSFLLAYFLGDTILKTSFAAILFSPNNFLLYEGSWVWTSIIIGVSGIQALLFILQHFLGYDLGLRILCCKRSTKRSYRYDQQLISDSVFNVSELPTVTQIIREHGLESYLATLTSPFLLPFEETADGEEERVMKEKAEKERGATVTTVVPHDDSSLITQSKSPYCMNPYHAHSLFYAPTLSLTTLLSDASIPRLTDSDLHAFDRSQNLDAKAACTNCFYISTKADLDSCLICAICLDSLRIWEGQETYPLQIFKNLPGAYRQLQTQDLYGHERRLLGQTISSTERQAGVWITPCKHCFHKACLNTWLNELMTCPIDRMPLPDIE</sequence>
<dbReference type="GO" id="GO:0061630">
    <property type="term" value="F:ubiquitin protein ligase activity"/>
    <property type="evidence" value="ECO:0007669"/>
    <property type="project" value="TreeGrafter"/>
</dbReference>
<accession>A0A4Z1T4F8</accession>
<dbReference type="InterPro" id="IPR013083">
    <property type="entry name" value="Znf_RING/FYVE/PHD"/>
</dbReference>
<evidence type="ECO:0000313" key="9">
    <source>
        <dbReference type="Proteomes" id="UP000315496"/>
    </source>
</evidence>
<feature type="transmembrane region" description="Helical" evidence="5">
    <location>
        <begin position="356"/>
        <end position="381"/>
    </location>
</feature>
<feature type="transmembrane region" description="Helical" evidence="5">
    <location>
        <begin position="513"/>
        <end position="532"/>
    </location>
</feature>
<dbReference type="VEuPathDB" id="GiardiaDB:GMRT_15302"/>
<evidence type="ECO:0000256" key="4">
    <source>
        <dbReference type="PROSITE-ProRule" id="PRU00175"/>
    </source>
</evidence>
<keyword evidence="6" id="KW-0732">Signal</keyword>
<keyword evidence="2 4" id="KW-0863">Zinc-finger</keyword>
<protein>
    <submittedName>
        <fullName evidence="8">RING-H2 zinc finger domain-containing protein</fullName>
    </submittedName>
</protein>
<dbReference type="Proteomes" id="UP000315496">
    <property type="component" value="Chromosome 2"/>
</dbReference>